<dbReference type="Proteomes" id="UP000808337">
    <property type="component" value="Unassembled WGS sequence"/>
</dbReference>
<sequence length="291" mass="32800">MKKPIFLFLYTLMGISGVVQAQDIVLPRVSPKASVSYTIGLTNVEVHYGAPAVKERVIWGGLVPYNQVWRAGANEATTVEFSTDVNIEGQNLKAGKYSLFFIPGETEWTVIFNKKADQWGAYAYSEADDALRFTIVPKMNEGMQERLTYTINDMKADMGYIKLAWEKMRLYMRFKTDAMEQSMANIMNALDASPEEKKWEVYAKGAQFMLDADGNIDQALDWIKKSTDRMSNSWNWYVRAKVEAKKGDFTSAVASGTKSAETGLADEKDTYYEENKAEINSAIQGWAAKLN</sequence>
<gene>
    <name evidence="2" type="ORF">IPP15_17750</name>
</gene>
<evidence type="ECO:0000313" key="2">
    <source>
        <dbReference type="EMBL" id="MBK9984185.1"/>
    </source>
</evidence>
<proteinExistence type="predicted"/>
<accession>A0A9D7SYV7</accession>
<dbReference type="Pfam" id="PF11138">
    <property type="entry name" value="DUF2911"/>
    <property type="match status" value="1"/>
</dbReference>
<dbReference type="AlphaFoldDB" id="A0A9D7SYV7"/>
<comment type="caution">
    <text evidence="2">The sequence shown here is derived from an EMBL/GenBank/DDBJ whole genome shotgun (WGS) entry which is preliminary data.</text>
</comment>
<evidence type="ECO:0000256" key="1">
    <source>
        <dbReference type="SAM" id="SignalP"/>
    </source>
</evidence>
<evidence type="ECO:0000313" key="3">
    <source>
        <dbReference type="Proteomes" id="UP000808337"/>
    </source>
</evidence>
<keyword evidence="1" id="KW-0732">Signal</keyword>
<reference evidence="2 3" key="1">
    <citation type="submission" date="2020-10" db="EMBL/GenBank/DDBJ databases">
        <title>Connecting structure to function with the recovery of over 1000 high-quality activated sludge metagenome-assembled genomes encoding full-length rRNA genes using long-read sequencing.</title>
        <authorList>
            <person name="Singleton C.M."/>
            <person name="Petriglieri F."/>
            <person name="Kristensen J.M."/>
            <person name="Kirkegaard R.H."/>
            <person name="Michaelsen T.Y."/>
            <person name="Andersen M.H."/>
            <person name="Karst S.M."/>
            <person name="Dueholm M.S."/>
            <person name="Nielsen P.H."/>
            <person name="Albertsen M."/>
        </authorList>
    </citation>
    <scope>NUCLEOTIDE SEQUENCE [LARGE SCALE GENOMIC DNA]</scope>
    <source>
        <strain evidence="2">Ribe_18-Q3-R11-54_MAXAC.273</strain>
    </source>
</reference>
<protein>
    <submittedName>
        <fullName evidence="2">DUF2911 domain-containing protein</fullName>
    </submittedName>
</protein>
<feature type="chain" id="PRO_5039413036" evidence="1">
    <location>
        <begin position="22"/>
        <end position="291"/>
    </location>
</feature>
<dbReference type="InterPro" id="IPR021314">
    <property type="entry name" value="DUF2911"/>
</dbReference>
<feature type="signal peptide" evidence="1">
    <location>
        <begin position="1"/>
        <end position="21"/>
    </location>
</feature>
<organism evidence="2 3">
    <name type="scientific">Candidatus Opimibacter skivensis</name>
    <dbReference type="NCBI Taxonomy" id="2982028"/>
    <lineage>
        <taxon>Bacteria</taxon>
        <taxon>Pseudomonadati</taxon>
        <taxon>Bacteroidota</taxon>
        <taxon>Saprospiria</taxon>
        <taxon>Saprospirales</taxon>
        <taxon>Saprospiraceae</taxon>
        <taxon>Candidatus Opimibacter</taxon>
    </lineage>
</organism>
<dbReference type="EMBL" id="JADKGY010000029">
    <property type="protein sequence ID" value="MBK9984185.1"/>
    <property type="molecule type" value="Genomic_DNA"/>
</dbReference>
<name>A0A9D7SYV7_9BACT</name>